<dbReference type="PRINTS" id="PR01042">
    <property type="entry name" value="TRNASYNTHASP"/>
</dbReference>
<keyword evidence="7" id="KW-0547">Nucleotide-binding</keyword>
<keyword evidence="6" id="KW-0436">Ligase</keyword>
<evidence type="ECO:0000256" key="3">
    <source>
        <dbReference type="ARBA" id="ARBA00012841"/>
    </source>
</evidence>
<feature type="domain" description="Aminoacyl-transfer RNA synthetases class-II family profile" evidence="12">
    <location>
        <begin position="13"/>
        <end position="140"/>
    </location>
</feature>
<evidence type="ECO:0000256" key="7">
    <source>
        <dbReference type="ARBA" id="ARBA00022741"/>
    </source>
</evidence>
<protein>
    <recommendedName>
        <fullName evidence="4">Aspartate--tRNA ligase, cytoplasmic</fullName>
        <ecNumber evidence="3">6.1.1.12</ecNumber>
    </recommendedName>
</protein>
<dbReference type="PANTHER" id="PTHR43450:SF1">
    <property type="entry name" value="ASPARTATE--TRNA LIGASE, CYTOPLASMIC"/>
    <property type="match status" value="1"/>
</dbReference>
<keyword evidence="10" id="KW-0030">Aminoacyl-tRNA synthetase</keyword>
<dbReference type="GO" id="GO:0006412">
    <property type="term" value="P:translation"/>
    <property type="evidence" value="ECO:0007669"/>
    <property type="project" value="UniProtKB-KW"/>
</dbReference>
<evidence type="ECO:0000256" key="2">
    <source>
        <dbReference type="ARBA" id="ARBA00005312"/>
    </source>
</evidence>
<keyword evidence="8" id="KW-0067">ATP-binding</keyword>
<evidence type="ECO:0000256" key="5">
    <source>
        <dbReference type="ARBA" id="ARBA00022490"/>
    </source>
</evidence>
<dbReference type="EMBL" id="JBGFUD010012133">
    <property type="protein sequence ID" value="MFH4983396.1"/>
    <property type="molecule type" value="Genomic_DNA"/>
</dbReference>
<gene>
    <name evidence="13" type="ORF">AB6A40_010105</name>
</gene>
<evidence type="ECO:0000256" key="6">
    <source>
        <dbReference type="ARBA" id="ARBA00022598"/>
    </source>
</evidence>
<comment type="catalytic activity">
    <reaction evidence="11">
        <text>tRNA(Asp) + L-aspartate + ATP = L-aspartyl-tRNA(Asp) + AMP + diphosphate</text>
        <dbReference type="Rhea" id="RHEA:19649"/>
        <dbReference type="Rhea" id="RHEA-COMP:9660"/>
        <dbReference type="Rhea" id="RHEA-COMP:9678"/>
        <dbReference type="ChEBI" id="CHEBI:29991"/>
        <dbReference type="ChEBI" id="CHEBI:30616"/>
        <dbReference type="ChEBI" id="CHEBI:33019"/>
        <dbReference type="ChEBI" id="CHEBI:78442"/>
        <dbReference type="ChEBI" id="CHEBI:78516"/>
        <dbReference type="ChEBI" id="CHEBI:456215"/>
        <dbReference type="EC" id="6.1.1.12"/>
    </reaction>
</comment>
<evidence type="ECO:0000313" key="13">
    <source>
        <dbReference type="EMBL" id="MFH4983396.1"/>
    </source>
</evidence>
<dbReference type="InterPro" id="IPR004523">
    <property type="entry name" value="Asp-tRNA_synthase_2"/>
</dbReference>
<evidence type="ECO:0000313" key="14">
    <source>
        <dbReference type="Proteomes" id="UP001608902"/>
    </source>
</evidence>
<organism evidence="13 14">
    <name type="scientific">Gnathostoma spinigerum</name>
    <dbReference type="NCBI Taxonomy" id="75299"/>
    <lineage>
        <taxon>Eukaryota</taxon>
        <taxon>Metazoa</taxon>
        <taxon>Ecdysozoa</taxon>
        <taxon>Nematoda</taxon>
        <taxon>Chromadorea</taxon>
        <taxon>Rhabditida</taxon>
        <taxon>Spirurina</taxon>
        <taxon>Gnathostomatomorpha</taxon>
        <taxon>Gnathostomatoidea</taxon>
        <taxon>Gnathostomatidae</taxon>
        <taxon>Gnathostoma</taxon>
    </lineage>
</organism>
<keyword evidence="9" id="KW-0648">Protein biosynthesis</keyword>
<dbReference type="Gene3D" id="3.30.930.10">
    <property type="entry name" value="Bira Bifunctional Protein, Domain 2"/>
    <property type="match status" value="1"/>
</dbReference>
<dbReference type="Pfam" id="PF00152">
    <property type="entry name" value="tRNA-synt_2"/>
    <property type="match status" value="1"/>
</dbReference>
<dbReference type="PANTHER" id="PTHR43450">
    <property type="entry name" value="ASPARTYL-TRNA SYNTHETASE"/>
    <property type="match status" value="1"/>
</dbReference>
<dbReference type="EC" id="6.1.1.12" evidence="3"/>
<dbReference type="InterPro" id="IPR004364">
    <property type="entry name" value="Aa-tRNA-synt_II"/>
</dbReference>
<dbReference type="GO" id="GO:0005524">
    <property type="term" value="F:ATP binding"/>
    <property type="evidence" value="ECO:0007669"/>
    <property type="project" value="UniProtKB-KW"/>
</dbReference>
<name>A0ABD6F0H0_9BILA</name>
<dbReference type="Proteomes" id="UP001608902">
    <property type="component" value="Unassembled WGS sequence"/>
</dbReference>
<dbReference type="AlphaFoldDB" id="A0ABD6F0H0"/>
<evidence type="ECO:0000256" key="10">
    <source>
        <dbReference type="ARBA" id="ARBA00023146"/>
    </source>
</evidence>
<dbReference type="SUPFAM" id="SSF55681">
    <property type="entry name" value="Class II aaRS and biotin synthetases"/>
    <property type="match status" value="1"/>
</dbReference>
<dbReference type="InterPro" id="IPR045864">
    <property type="entry name" value="aa-tRNA-synth_II/BPL/LPL"/>
</dbReference>
<proteinExistence type="inferred from homology"/>
<reference evidence="13 14" key="1">
    <citation type="submission" date="2024-08" db="EMBL/GenBank/DDBJ databases">
        <title>Gnathostoma spinigerum genome.</title>
        <authorList>
            <person name="Gonzalez-Bertolin B."/>
            <person name="Monzon S."/>
            <person name="Zaballos A."/>
            <person name="Jimenez P."/>
            <person name="Dekumyoy P."/>
            <person name="Varona S."/>
            <person name="Cuesta I."/>
            <person name="Sumanam S."/>
            <person name="Adisakwattana P."/>
            <person name="Gasser R.B."/>
            <person name="Hernandez-Gonzalez A."/>
            <person name="Young N.D."/>
            <person name="Perteguer M.J."/>
        </authorList>
    </citation>
    <scope>NUCLEOTIDE SEQUENCE [LARGE SCALE GENOMIC DNA]</scope>
    <source>
        <strain evidence="13">AL3</strain>
        <tissue evidence="13">Liver</tissue>
    </source>
</reference>
<comment type="similarity">
    <text evidence="2">Belongs to the class-II aminoacyl-tRNA synthetase family. Type 2 subfamily.</text>
</comment>
<comment type="subcellular location">
    <subcellularLocation>
        <location evidence="1">Cytoplasm</location>
    </subcellularLocation>
</comment>
<dbReference type="InterPro" id="IPR002312">
    <property type="entry name" value="Asp/Asn-tRNA-synth_IIb"/>
</dbReference>
<dbReference type="GO" id="GO:0005737">
    <property type="term" value="C:cytoplasm"/>
    <property type="evidence" value="ECO:0007669"/>
    <property type="project" value="UniProtKB-SubCell"/>
</dbReference>
<evidence type="ECO:0000259" key="12">
    <source>
        <dbReference type="PROSITE" id="PS50862"/>
    </source>
</evidence>
<sequence length="140" mass="16037">MGDEEDLDTPTEKLLGKLVKEKYHTDFYILDKYPLAVRPFYTMPDPHDPKYSNSYDMFMRGEEIVSGAQRIHDPDLLVERAKHHKIDLEKIKAYVDAFKYGCPPHAGGGIGMERVTMLFLGLGNVRLASLFPRDPKRLTP</sequence>
<evidence type="ECO:0000256" key="1">
    <source>
        <dbReference type="ARBA" id="ARBA00004496"/>
    </source>
</evidence>
<keyword evidence="5" id="KW-0963">Cytoplasm</keyword>
<accession>A0ABD6F0H0</accession>
<evidence type="ECO:0000256" key="11">
    <source>
        <dbReference type="ARBA" id="ARBA00047904"/>
    </source>
</evidence>
<keyword evidence="14" id="KW-1185">Reference proteome</keyword>
<evidence type="ECO:0000256" key="4">
    <source>
        <dbReference type="ARBA" id="ARBA00018853"/>
    </source>
</evidence>
<dbReference type="GO" id="GO:0004815">
    <property type="term" value="F:aspartate-tRNA ligase activity"/>
    <property type="evidence" value="ECO:0007669"/>
    <property type="project" value="UniProtKB-EC"/>
</dbReference>
<evidence type="ECO:0000256" key="8">
    <source>
        <dbReference type="ARBA" id="ARBA00022840"/>
    </source>
</evidence>
<evidence type="ECO:0000256" key="9">
    <source>
        <dbReference type="ARBA" id="ARBA00022917"/>
    </source>
</evidence>
<comment type="caution">
    <text evidence="13">The sequence shown here is derived from an EMBL/GenBank/DDBJ whole genome shotgun (WGS) entry which is preliminary data.</text>
</comment>
<dbReference type="InterPro" id="IPR006195">
    <property type="entry name" value="aa-tRNA-synth_II"/>
</dbReference>
<dbReference type="PROSITE" id="PS50862">
    <property type="entry name" value="AA_TRNA_LIGASE_II"/>
    <property type="match status" value="1"/>
</dbReference>